<accession>A0ABM1F6F8</accession>
<proteinExistence type="predicted"/>
<reference evidence="4" key="1">
    <citation type="submission" date="2025-08" db="UniProtKB">
        <authorList>
            <consortium name="RefSeq"/>
        </authorList>
    </citation>
    <scope>IDENTIFICATION</scope>
</reference>
<dbReference type="PANTHER" id="PTHR12243">
    <property type="entry name" value="MADF DOMAIN TRANSCRIPTION FACTOR"/>
    <property type="match status" value="1"/>
</dbReference>
<feature type="region of interest" description="Disordered" evidence="1">
    <location>
        <begin position="77"/>
        <end position="102"/>
    </location>
</feature>
<dbReference type="GeneID" id="106819979"/>
<feature type="non-terminal residue" evidence="4">
    <location>
        <position position="195"/>
    </location>
</feature>
<keyword evidence="3" id="KW-1185">Reference proteome</keyword>
<dbReference type="InterPro" id="IPR006578">
    <property type="entry name" value="MADF-dom"/>
</dbReference>
<dbReference type="PANTHER" id="PTHR12243:SF67">
    <property type="entry name" value="COREPRESSOR OF PANGOLIN, ISOFORM A-RELATED"/>
    <property type="match status" value="1"/>
</dbReference>
<gene>
    <name evidence="4" type="primary">LOC106819979</name>
</gene>
<evidence type="ECO:0000259" key="2">
    <source>
        <dbReference type="Pfam" id="PF10545"/>
    </source>
</evidence>
<dbReference type="RefSeq" id="XP_014680029.1">
    <property type="nucleotide sequence ID" value="XM_014824543.1"/>
</dbReference>
<evidence type="ECO:0000313" key="4">
    <source>
        <dbReference type="RefSeq" id="XP_014680029.1"/>
    </source>
</evidence>
<feature type="compositionally biased region" description="Low complexity" evidence="1">
    <location>
        <begin position="77"/>
        <end position="89"/>
    </location>
</feature>
<protein>
    <submittedName>
        <fullName evidence="4">Uncharacterized protein LOC106819979</fullName>
    </submittedName>
</protein>
<feature type="non-terminal residue" evidence="4">
    <location>
        <position position="1"/>
    </location>
</feature>
<sequence>KYCKVHWTNLRDSFMKYLKKMKEHKRSGSKATKIREYRYAQQMSFLLPFLQTRPTSSNVTAAESSDEEADSIRFTSYSASPSDSSLASATPLRSPSPTTIDERCITPSPCVSTKACKPSKRKRADDDVSRVMNFLQQRQEAKNKKSPRKEKSDIETYFYSMGQTCQNMQPKYQRMFKRKVFDALSSVEDEIEVTS</sequence>
<dbReference type="InterPro" id="IPR039353">
    <property type="entry name" value="TF_Adf1"/>
</dbReference>
<feature type="domain" description="MADF" evidence="2">
    <location>
        <begin position="2"/>
        <end position="46"/>
    </location>
</feature>
<organism evidence="3 4">
    <name type="scientific">Priapulus caudatus</name>
    <name type="common">Priapulid worm</name>
    <dbReference type="NCBI Taxonomy" id="37621"/>
    <lineage>
        <taxon>Eukaryota</taxon>
        <taxon>Metazoa</taxon>
        <taxon>Ecdysozoa</taxon>
        <taxon>Scalidophora</taxon>
        <taxon>Priapulida</taxon>
        <taxon>Priapulimorpha</taxon>
        <taxon>Priapulimorphida</taxon>
        <taxon>Priapulidae</taxon>
        <taxon>Priapulus</taxon>
    </lineage>
</organism>
<evidence type="ECO:0000313" key="3">
    <source>
        <dbReference type="Proteomes" id="UP000695022"/>
    </source>
</evidence>
<name>A0ABM1F6F8_PRICU</name>
<dbReference type="Proteomes" id="UP000695022">
    <property type="component" value="Unplaced"/>
</dbReference>
<evidence type="ECO:0000256" key="1">
    <source>
        <dbReference type="SAM" id="MobiDB-lite"/>
    </source>
</evidence>
<dbReference type="Pfam" id="PF10545">
    <property type="entry name" value="MADF_DNA_bdg"/>
    <property type="match status" value="1"/>
</dbReference>